<evidence type="ECO:0000256" key="3">
    <source>
        <dbReference type="SAM" id="MobiDB-lite"/>
    </source>
</evidence>
<dbReference type="SMART" id="SM00456">
    <property type="entry name" value="WW"/>
    <property type="match status" value="1"/>
</dbReference>
<evidence type="ECO:0000256" key="2">
    <source>
        <dbReference type="ARBA" id="ARBA00022490"/>
    </source>
</evidence>
<dbReference type="GO" id="GO:0005737">
    <property type="term" value="C:cytoplasm"/>
    <property type="evidence" value="ECO:0007669"/>
    <property type="project" value="UniProtKB-SubCell"/>
</dbReference>
<dbReference type="SUPFAM" id="SSF51045">
    <property type="entry name" value="WW domain"/>
    <property type="match status" value="1"/>
</dbReference>
<sequence>MTELQDNLPPGWECKIDGLTGKQYYINHNTKTTTWDDPRNRYRSIHATPKHIEHIPLQHGSPDLRRNYVYPSQTTPIPAFQMSTNQSTKPNAFQELRSTSRSSPLTLRGAKIQDSSLTIQQDTDEAIAKISAMFPTVSETHIRLLMKNCRYMKSIFPKADETVILDILSNNESNIQKTSEILTDMGFERKDTVKMAQQKVEMKSQPVKKEEEIKKEEPKPLPPQMKTSEEKAALTEKLKNKFEGVAEHLITIALESVDFDESRANQILEIIKQEDSDNKVEESTQNEDNEVDNEEIAIDVDVNKSTTLPVSQSRQSIKSLLKSDKSDKDRSTYSRIVENDALEFRSKNLTNTTGPNPDLTQGPNNKILLEDYMNWQGPNVNIRKGPQTLQKGPNLSLLGTKKYQPRGSNPELRKGPKLGLAKGSIFSQLKNVSIGESRGK</sequence>
<dbReference type="Gene3D" id="2.20.70.10">
    <property type="match status" value="1"/>
</dbReference>
<feature type="compositionally biased region" description="Polar residues" evidence="3">
    <location>
        <begin position="308"/>
        <end position="317"/>
    </location>
</feature>
<evidence type="ECO:0000259" key="4">
    <source>
        <dbReference type="PROSITE" id="PS50020"/>
    </source>
</evidence>
<dbReference type="GO" id="GO:0035330">
    <property type="term" value="P:regulation of hippo signaling"/>
    <property type="evidence" value="ECO:0007669"/>
    <property type="project" value="TreeGrafter"/>
</dbReference>
<dbReference type="CDD" id="cd14279">
    <property type="entry name" value="CUE"/>
    <property type="match status" value="1"/>
</dbReference>
<dbReference type="GO" id="GO:0016477">
    <property type="term" value="P:cell migration"/>
    <property type="evidence" value="ECO:0007669"/>
    <property type="project" value="TreeGrafter"/>
</dbReference>
<dbReference type="GO" id="GO:0060090">
    <property type="term" value="F:molecular adaptor activity"/>
    <property type="evidence" value="ECO:0007669"/>
    <property type="project" value="TreeGrafter"/>
</dbReference>
<dbReference type="GO" id="GO:0006355">
    <property type="term" value="P:regulation of DNA-templated transcription"/>
    <property type="evidence" value="ECO:0007669"/>
    <property type="project" value="TreeGrafter"/>
</dbReference>
<dbReference type="GO" id="GO:0046621">
    <property type="term" value="P:negative regulation of organ growth"/>
    <property type="evidence" value="ECO:0007669"/>
    <property type="project" value="TreeGrafter"/>
</dbReference>
<dbReference type="InterPro" id="IPR001202">
    <property type="entry name" value="WW_dom"/>
</dbReference>
<reference evidence="5" key="1">
    <citation type="journal article" date="2023" name="G3 (Bethesda)">
        <title>Whole genome assemblies of Zophobas morio and Tenebrio molitor.</title>
        <authorList>
            <person name="Kaur S."/>
            <person name="Stinson S.A."/>
            <person name="diCenzo G.C."/>
        </authorList>
    </citation>
    <scope>NUCLEOTIDE SEQUENCE</scope>
    <source>
        <strain evidence="5">QUZm001</strain>
    </source>
</reference>
<dbReference type="InterPro" id="IPR051105">
    <property type="entry name" value="WWC/KIBRA_Hippo_Reg"/>
</dbReference>
<feature type="compositionally biased region" description="Basic and acidic residues" evidence="3">
    <location>
        <begin position="321"/>
        <end position="332"/>
    </location>
</feature>
<feature type="region of interest" description="Disordered" evidence="3">
    <location>
        <begin position="384"/>
        <end position="419"/>
    </location>
</feature>
<feature type="region of interest" description="Disordered" evidence="3">
    <location>
        <begin position="308"/>
        <end position="333"/>
    </location>
</feature>
<dbReference type="PANTHER" id="PTHR14791">
    <property type="entry name" value="BOMB/KIRA PROTEINS"/>
    <property type="match status" value="1"/>
</dbReference>
<evidence type="ECO:0000313" key="6">
    <source>
        <dbReference type="Proteomes" id="UP001168821"/>
    </source>
</evidence>
<dbReference type="GO" id="GO:0019900">
    <property type="term" value="F:kinase binding"/>
    <property type="evidence" value="ECO:0007669"/>
    <property type="project" value="TreeGrafter"/>
</dbReference>
<feature type="domain" description="WW" evidence="4">
    <location>
        <begin position="6"/>
        <end position="40"/>
    </location>
</feature>
<accession>A0AA38IXX6</accession>
<dbReference type="InterPro" id="IPR036020">
    <property type="entry name" value="WW_dom_sf"/>
</dbReference>
<keyword evidence="6" id="KW-1185">Reference proteome</keyword>
<dbReference type="Proteomes" id="UP001168821">
    <property type="component" value="Unassembled WGS sequence"/>
</dbReference>
<dbReference type="EMBL" id="JALNTZ010000002">
    <property type="protein sequence ID" value="KAJ3661154.1"/>
    <property type="molecule type" value="Genomic_DNA"/>
</dbReference>
<evidence type="ECO:0000256" key="1">
    <source>
        <dbReference type="ARBA" id="ARBA00004496"/>
    </source>
</evidence>
<dbReference type="CDD" id="cd00201">
    <property type="entry name" value="WW"/>
    <property type="match status" value="1"/>
</dbReference>
<dbReference type="PROSITE" id="PS01159">
    <property type="entry name" value="WW_DOMAIN_1"/>
    <property type="match status" value="1"/>
</dbReference>
<gene>
    <name evidence="5" type="ORF">Zmor_005565</name>
</gene>
<evidence type="ECO:0000313" key="5">
    <source>
        <dbReference type="EMBL" id="KAJ3661154.1"/>
    </source>
</evidence>
<protein>
    <recommendedName>
        <fullName evidence="4">WW domain-containing protein</fullName>
    </recommendedName>
</protein>
<comment type="subcellular location">
    <subcellularLocation>
        <location evidence="1">Cytoplasm</location>
    </subcellularLocation>
</comment>
<name>A0AA38IXX6_9CUCU</name>
<dbReference type="AlphaFoldDB" id="A0AA38IXX6"/>
<proteinExistence type="predicted"/>
<dbReference type="PANTHER" id="PTHR14791:SF23">
    <property type="entry name" value="WW DOMAIN-CONTAINING PROTEIN"/>
    <property type="match status" value="1"/>
</dbReference>
<dbReference type="PROSITE" id="PS50020">
    <property type="entry name" value="WW_DOMAIN_2"/>
    <property type="match status" value="1"/>
</dbReference>
<feature type="compositionally biased region" description="Basic and acidic residues" evidence="3">
    <location>
        <begin position="207"/>
        <end position="219"/>
    </location>
</feature>
<comment type="caution">
    <text evidence="5">The sequence shown here is derived from an EMBL/GenBank/DDBJ whole genome shotgun (WGS) entry which is preliminary data.</text>
</comment>
<organism evidence="5 6">
    <name type="scientific">Zophobas morio</name>
    <dbReference type="NCBI Taxonomy" id="2755281"/>
    <lineage>
        <taxon>Eukaryota</taxon>
        <taxon>Metazoa</taxon>
        <taxon>Ecdysozoa</taxon>
        <taxon>Arthropoda</taxon>
        <taxon>Hexapoda</taxon>
        <taxon>Insecta</taxon>
        <taxon>Pterygota</taxon>
        <taxon>Neoptera</taxon>
        <taxon>Endopterygota</taxon>
        <taxon>Coleoptera</taxon>
        <taxon>Polyphaga</taxon>
        <taxon>Cucujiformia</taxon>
        <taxon>Tenebrionidae</taxon>
        <taxon>Zophobas</taxon>
    </lineage>
</organism>
<dbReference type="Pfam" id="PF00397">
    <property type="entry name" value="WW"/>
    <property type="match status" value="1"/>
</dbReference>
<feature type="region of interest" description="Disordered" evidence="3">
    <location>
        <begin position="197"/>
        <end position="228"/>
    </location>
</feature>
<keyword evidence="2" id="KW-0963">Cytoplasm</keyword>